<dbReference type="InterPro" id="IPR001128">
    <property type="entry name" value="Cyt_P450"/>
</dbReference>
<dbReference type="CDD" id="cd11060">
    <property type="entry name" value="CYP57A1-like"/>
    <property type="match status" value="1"/>
</dbReference>
<evidence type="ECO:0000256" key="2">
    <source>
        <dbReference type="ARBA" id="ARBA00010617"/>
    </source>
</evidence>
<comment type="similarity">
    <text evidence="2 8">Belongs to the cytochrome P450 family.</text>
</comment>
<keyword evidence="4 8" id="KW-0560">Oxidoreductase</keyword>
<keyword evidence="5 7" id="KW-0408">Iron</keyword>
<dbReference type="eggNOG" id="KOG0158">
    <property type="taxonomic scope" value="Eukaryota"/>
</dbReference>
<evidence type="ECO:0000256" key="8">
    <source>
        <dbReference type="RuleBase" id="RU000461"/>
    </source>
</evidence>
<dbReference type="FunFam" id="1.10.630.10:FF:000050">
    <property type="entry name" value="Cytochrome P450 monooxygenase"/>
    <property type="match status" value="1"/>
</dbReference>
<dbReference type="PANTHER" id="PTHR24305">
    <property type="entry name" value="CYTOCHROME P450"/>
    <property type="match status" value="1"/>
</dbReference>
<dbReference type="InterPro" id="IPR017972">
    <property type="entry name" value="Cyt_P450_CS"/>
</dbReference>
<dbReference type="InterPro" id="IPR050121">
    <property type="entry name" value="Cytochrome_P450_monoxygenase"/>
</dbReference>
<dbReference type="GO" id="GO:0020037">
    <property type="term" value="F:heme binding"/>
    <property type="evidence" value="ECO:0007669"/>
    <property type="project" value="InterPro"/>
</dbReference>
<dbReference type="Pfam" id="PF00067">
    <property type="entry name" value="p450"/>
    <property type="match status" value="1"/>
</dbReference>
<evidence type="ECO:0008006" key="12">
    <source>
        <dbReference type="Google" id="ProtNLM"/>
    </source>
</evidence>
<evidence type="ECO:0000256" key="3">
    <source>
        <dbReference type="ARBA" id="ARBA00022723"/>
    </source>
</evidence>
<proteinExistence type="inferred from homology"/>
<dbReference type="AlphaFoldDB" id="A0A1C1CXJ1"/>
<evidence type="ECO:0000256" key="9">
    <source>
        <dbReference type="SAM" id="Phobius"/>
    </source>
</evidence>
<feature type="binding site" description="axial binding residue" evidence="7">
    <location>
        <position position="481"/>
    </location>
    <ligand>
        <name>heme</name>
        <dbReference type="ChEBI" id="CHEBI:30413"/>
    </ligand>
    <ligandPart>
        <name>Fe</name>
        <dbReference type="ChEBI" id="CHEBI:18248"/>
    </ligandPart>
</feature>
<dbReference type="InterPro" id="IPR002401">
    <property type="entry name" value="Cyt_P450_E_grp-I"/>
</dbReference>
<keyword evidence="9" id="KW-0812">Transmembrane</keyword>
<keyword evidence="6 8" id="KW-0503">Monooxygenase</keyword>
<dbReference type="PRINTS" id="PR00463">
    <property type="entry name" value="EP450I"/>
</dbReference>
<comment type="cofactor">
    <cofactor evidence="1 7">
        <name>heme</name>
        <dbReference type="ChEBI" id="CHEBI:30413"/>
    </cofactor>
</comment>
<keyword evidence="9" id="KW-1133">Transmembrane helix</keyword>
<name>A0A1C1CXJ1_9EURO</name>
<dbReference type="PRINTS" id="PR00385">
    <property type="entry name" value="P450"/>
</dbReference>
<evidence type="ECO:0000313" key="11">
    <source>
        <dbReference type="Proteomes" id="UP000094526"/>
    </source>
</evidence>
<keyword evidence="11" id="KW-1185">Reference proteome</keyword>
<evidence type="ECO:0000313" key="10">
    <source>
        <dbReference type="EMBL" id="OCT53178.1"/>
    </source>
</evidence>
<dbReference type="VEuPathDB" id="FungiDB:G647_00145"/>
<keyword evidence="7 8" id="KW-0349">Heme</keyword>
<dbReference type="PROSITE" id="PS00086">
    <property type="entry name" value="CYTOCHROME_P450"/>
    <property type="match status" value="1"/>
</dbReference>
<dbReference type="Proteomes" id="UP000094526">
    <property type="component" value="Unassembled WGS sequence"/>
</dbReference>
<dbReference type="OrthoDB" id="3934656at2759"/>
<dbReference type="InterPro" id="IPR036396">
    <property type="entry name" value="Cyt_P450_sf"/>
</dbReference>
<dbReference type="GO" id="GO:0005506">
    <property type="term" value="F:iron ion binding"/>
    <property type="evidence" value="ECO:0007669"/>
    <property type="project" value="InterPro"/>
</dbReference>
<dbReference type="GO" id="GO:0016705">
    <property type="term" value="F:oxidoreductase activity, acting on paired donors, with incorporation or reduction of molecular oxygen"/>
    <property type="evidence" value="ECO:0007669"/>
    <property type="project" value="InterPro"/>
</dbReference>
<feature type="transmembrane region" description="Helical" evidence="9">
    <location>
        <begin position="6"/>
        <end position="26"/>
    </location>
</feature>
<feature type="transmembrane region" description="Helical" evidence="9">
    <location>
        <begin position="322"/>
        <end position="349"/>
    </location>
</feature>
<evidence type="ECO:0000256" key="7">
    <source>
        <dbReference type="PIRSR" id="PIRSR602401-1"/>
    </source>
</evidence>
<keyword evidence="9" id="KW-0472">Membrane</keyword>
<evidence type="ECO:0000256" key="5">
    <source>
        <dbReference type="ARBA" id="ARBA00023004"/>
    </source>
</evidence>
<evidence type="ECO:0000256" key="4">
    <source>
        <dbReference type="ARBA" id="ARBA00023002"/>
    </source>
</evidence>
<gene>
    <name evidence="10" type="ORF">CLCR_09878</name>
</gene>
<dbReference type="GO" id="GO:0004497">
    <property type="term" value="F:monooxygenase activity"/>
    <property type="evidence" value="ECO:0007669"/>
    <property type="project" value="UniProtKB-KW"/>
</dbReference>
<keyword evidence="3 7" id="KW-0479">Metal-binding</keyword>
<protein>
    <recommendedName>
        <fullName evidence="12">Pisatin demethylase</fullName>
    </recommendedName>
</protein>
<dbReference type="PANTHER" id="PTHR24305:SF232">
    <property type="entry name" value="P450, PUTATIVE (EUROFUNG)-RELATED"/>
    <property type="match status" value="1"/>
</dbReference>
<reference evidence="11" key="1">
    <citation type="submission" date="2015-07" db="EMBL/GenBank/DDBJ databases">
        <authorList>
            <person name="Teixeira M.M."/>
            <person name="Souza R.C."/>
            <person name="Almeida L.G."/>
            <person name="Vicente V.A."/>
            <person name="de Hoog S."/>
            <person name="Bocca A.L."/>
            <person name="de Almeida S.R."/>
            <person name="Vasconcelos A.T."/>
            <person name="Felipe M.S."/>
        </authorList>
    </citation>
    <scope>NUCLEOTIDE SEQUENCE [LARGE SCALE GENOMIC DNA]</scope>
    <source>
        <strain evidence="11">KSF</strain>
    </source>
</reference>
<organism evidence="10 11">
    <name type="scientific">Cladophialophora carrionii</name>
    <dbReference type="NCBI Taxonomy" id="86049"/>
    <lineage>
        <taxon>Eukaryota</taxon>
        <taxon>Fungi</taxon>
        <taxon>Dikarya</taxon>
        <taxon>Ascomycota</taxon>
        <taxon>Pezizomycotina</taxon>
        <taxon>Eurotiomycetes</taxon>
        <taxon>Chaetothyriomycetidae</taxon>
        <taxon>Chaetothyriales</taxon>
        <taxon>Herpotrichiellaceae</taxon>
        <taxon>Cladophialophora</taxon>
    </lineage>
</organism>
<dbReference type="STRING" id="86049.A0A1C1CXJ1"/>
<dbReference type="Gene3D" id="1.10.630.10">
    <property type="entry name" value="Cytochrome P450"/>
    <property type="match status" value="1"/>
</dbReference>
<dbReference type="VEuPathDB" id="FungiDB:CLCR_09878"/>
<comment type="caution">
    <text evidence="10">The sequence shown here is derived from an EMBL/GenBank/DDBJ whole genome shotgun (WGS) entry which is preliminary data.</text>
</comment>
<dbReference type="SUPFAM" id="SSF48264">
    <property type="entry name" value="Cytochrome P450"/>
    <property type="match status" value="1"/>
</dbReference>
<accession>A0A1C1CXJ1</accession>
<dbReference type="EMBL" id="LGRB01000008">
    <property type="protein sequence ID" value="OCT53178.1"/>
    <property type="molecule type" value="Genomic_DNA"/>
</dbReference>
<sequence length="536" mass="60943">MLESIIPAIVNNWPIALAVVGVAYLLKNYFNHGLNKYPGPVLAKFTDWWRFFDVLGRRPDITHLKLHRQHGDIVRLGPNMLSFANPRALKTIYGLNKGFVKVRPTNLERGDVASLTRNLQSGFYPVQQGVSKGKRLPSLFSTTDEAYHANLRRSVNNAFAMSQLVQYEPGVTECVEVFLDQTEKLYASTGKVCDFAEWLQFFAFDVIGYITYSKRHGFIEGNKDVDGMVGYLGHLFSYVAPIGQIPWLDLLFLKNPLVLLLDRLGVKLFAFPVATFAQQRMSERLAEMEAQGVEKGTSKPDLLSMFLKAQNDRPEFMTDHRVLTMAISMAFAGSETTAISLAAVFYYLLRNPRCYEKLNKELNEAVEEGRVADTPTGTVTWTESQQLPYLDACIKEAFRMHPAAGLPLERITPPQGIEIDGHFIPGGTIVGCNAWVIHKREDVFGSQVDSYIPERWLDIGKEQLKEMNGTLFQFGAGSRTCIGKNISLLEMYKLIPAFLRRFEIEFDDPSKDWKLHNAWFVKEHDFYCRFKPRKSH</sequence>
<evidence type="ECO:0000256" key="6">
    <source>
        <dbReference type="ARBA" id="ARBA00023033"/>
    </source>
</evidence>
<evidence type="ECO:0000256" key="1">
    <source>
        <dbReference type="ARBA" id="ARBA00001971"/>
    </source>
</evidence>